<dbReference type="EMBL" id="REFW01000001">
    <property type="protein sequence ID" value="RMB61502.1"/>
    <property type="molecule type" value="Genomic_DNA"/>
</dbReference>
<evidence type="ECO:0000313" key="3">
    <source>
        <dbReference type="EMBL" id="RMB61502.1"/>
    </source>
</evidence>
<keyword evidence="1" id="KW-1003">Cell membrane</keyword>
<gene>
    <name evidence="3" type="primary">yidD</name>
    <name evidence="3" type="ORF">EAX62_02335</name>
</gene>
<comment type="similarity">
    <text evidence="1">Belongs to the UPF0161 family.</text>
</comment>
<dbReference type="InterPro" id="IPR002696">
    <property type="entry name" value="Membr_insert_effic_factor_YidD"/>
</dbReference>
<dbReference type="PANTHER" id="PTHR33383">
    <property type="entry name" value="MEMBRANE PROTEIN INSERTION EFFICIENCY FACTOR-RELATED"/>
    <property type="match status" value="1"/>
</dbReference>
<dbReference type="HAMAP" id="MF_00386">
    <property type="entry name" value="UPF0161_YidD"/>
    <property type="match status" value="1"/>
</dbReference>
<keyword evidence="4" id="KW-1185">Reference proteome</keyword>
<organism evidence="3 4">
    <name type="scientific">Tessaracoccus antarcticus</name>
    <dbReference type="NCBI Taxonomy" id="2479848"/>
    <lineage>
        <taxon>Bacteria</taxon>
        <taxon>Bacillati</taxon>
        <taxon>Actinomycetota</taxon>
        <taxon>Actinomycetes</taxon>
        <taxon>Propionibacteriales</taxon>
        <taxon>Propionibacteriaceae</taxon>
        <taxon>Tessaracoccus</taxon>
    </lineage>
</organism>
<dbReference type="SMART" id="SM01234">
    <property type="entry name" value="Haemolytic"/>
    <property type="match status" value="1"/>
</dbReference>
<proteinExistence type="inferred from homology"/>
<keyword evidence="1" id="KW-0472">Membrane</keyword>
<comment type="subcellular location">
    <subcellularLocation>
        <location evidence="1">Cell membrane</location>
        <topology evidence="1">Peripheral membrane protein</topology>
        <orientation evidence="1">Cytoplasmic side</orientation>
    </subcellularLocation>
</comment>
<dbReference type="OrthoDB" id="9801753at2"/>
<comment type="caution">
    <text evidence="3">The sequence shown here is derived from an EMBL/GenBank/DDBJ whole genome shotgun (WGS) entry which is preliminary data.</text>
</comment>
<evidence type="ECO:0000256" key="2">
    <source>
        <dbReference type="SAM" id="MobiDB-lite"/>
    </source>
</evidence>
<accession>A0A3M0GFM9</accession>
<dbReference type="GO" id="GO:0005886">
    <property type="term" value="C:plasma membrane"/>
    <property type="evidence" value="ECO:0007669"/>
    <property type="project" value="UniProtKB-SubCell"/>
</dbReference>
<evidence type="ECO:0000313" key="4">
    <source>
        <dbReference type="Proteomes" id="UP000275256"/>
    </source>
</evidence>
<dbReference type="PANTHER" id="PTHR33383:SF1">
    <property type="entry name" value="MEMBRANE PROTEIN INSERTION EFFICIENCY FACTOR-RELATED"/>
    <property type="match status" value="1"/>
</dbReference>
<dbReference type="Pfam" id="PF01809">
    <property type="entry name" value="YidD"/>
    <property type="match status" value="1"/>
</dbReference>
<dbReference type="NCBIfam" id="TIGR00278">
    <property type="entry name" value="membrane protein insertion efficiency factor YidD"/>
    <property type="match status" value="1"/>
</dbReference>
<name>A0A3M0GFM9_9ACTN</name>
<evidence type="ECO:0000256" key="1">
    <source>
        <dbReference type="HAMAP-Rule" id="MF_00386"/>
    </source>
</evidence>
<feature type="compositionally biased region" description="Polar residues" evidence="2">
    <location>
        <begin position="81"/>
        <end position="93"/>
    </location>
</feature>
<dbReference type="Proteomes" id="UP000275256">
    <property type="component" value="Unassembled WGS sequence"/>
</dbReference>
<dbReference type="AlphaFoldDB" id="A0A3M0GFM9"/>
<sequence>MLKWPLIWFVKLWRRVISPGYGDVCKFHPSCSTYGLCALEVHGGIRGSWLILRRLARCHPWSEGGVDYVPGTPEARLWAAQETSTSPSGTTRPEYSATEVAP</sequence>
<protein>
    <recommendedName>
        <fullName evidence="1">Putative membrane protein insertion efficiency factor</fullName>
    </recommendedName>
</protein>
<feature type="region of interest" description="Disordered" evidence="2">
    <location>
        <begin position="79"/>
        <end position="102"/>
    </location>
</feature>
<comment type="function">
    <text evidence="1">Could be involved in insertion of integral membrane proteins into the membrane.</text>
</comment>
<reference evidence="3 4" key="1">
    <citation type="submission" date="2018-10" db="EMBL/GenBank/DDBJ databases">
        <title>Tessaracoccus antarcticuss sp. nov., isolated from sediment.</title>
        <authorList>
            <person name="Zhou L.Y."/>
            <person name="Du Z.J."/>
        </authorList>
    </citation>
    <scope>NUCLEOTIDE SEQUENCE [LARGE SCALE GENOMIC DNA]</scope>
    <source>
        <strain evidence="3 4">JDX10</strain>
    </source>
</reference>